<evidence type="ECO:0000313" key="3">
    <source>
        <dbReference type="Proteomes" id="UP000037035"/>
    </source>
</evidence>
<evidence type="ECO:0000313" key="2">
    <source>
        <dbReference type="EMBL" id="KNZ60090.1"/>
    </source>
</evidence>
<comment type="caution">
    <text evidence="2">The sequence shown here is derived from an EMBL/GenBank/DDBJ whole genome shotgun (WGS) entry which is preliminary data.</text>
</comment>
<accession>A0A0L6VIZ3</accession>
<feature type="compositionally biased region" description="Polar residues" evidence="1">
    <location>
        <begin position="75"/>
        <end position="93"/>
    </location>
</feature>
<organism evidence="2 3">
    <name type="scientific">Puccinia sorghi</name>
    <dbReference type="NCBI Taxonomy" id="27349"/>
    <lineage>
        <taxon>Eukaryota</taxon>
        <taxon>Fungi</taxon>
        <taxon>Dikarya</taxon>
        <taxon>Basidiomycota</taxon>
        <taxon>Pucciniomycotina</taxon>
        <taxon>Pucciniomycetes</taxon>
        <taxon>Pucciniales</taxon>
        <taxon>Pucciniaceae</taxon>
        <taxon>Puccinia</taxon>
    </lineage>
</organism>
<dbReference type="VEuPathDB" id="FungiDB:VP01_1610g1"/>
<dbReference type="OrthoDB" id="2507590at2759"/>
<evidence type="ECO:0000256" key="1">
    <source>
        <dbReference type="SAM" id="MobiDB-lite"/>
    </source>
</evidence>
<feature type="compositionally biased region" description="Polar residues" evidence="1">
    <location>
        <begin position="47"/>
        <end position="64"/>
    </location>
</feature>
<dbReference type="STRING" id="27349.A0A0L6VIZ3"/>
<feature type="compositionally biased region" description="Polar residues" evidence="1">
    <location>
        <begin position="124"/>
        <end position="133"/>
    </location>
</feature>
<dbReference type="AlphaFoldDB" id="A0A0L6VIZ3"/>
<dbReference type="EMBL" id="LAVV01006405">
    <property type="protein sequence ID" value="KNZ60090.1"/>
    <property type="molecule type" value="Genomic_DNA"/>
</dbReference>
<sequence>MWQPTTFATDSSLTAQKKQEVEAAVQARTQKHEAMLAMLIEEVCSSKASRTVSQPNTTQPTTPKEATRKAHKNSKTSQDTTSMSTPKRTTGATSAPAEVGNPKARKSPKDSKSLAVTKVPSPQRHPQQMQSVDIPSEFTSTKNAPFIHIKILPGLLKQDLVPSAPDLQTLQEFYQRFTNNNQINQAVKMSSSPALINLNEVQLFQDTTQGSIQLGRQIIHVGSNNIRYAQVLMVRFALGTWCPNLKEDSGSFYNAAHWIDAITTFQERVVIEMIDC</sequence>
<keyword evidence="3" id="KW-1185">Reference proteome</keyword>
<reference evidence="2 3" key="1">
    <citation type="submission" date="2015-08" db="EMBL/GenBank/DDBJ databases">
        <title>Next Generation Sequencing and Analysis of the Genome of Puccinia sorghi L Schw, the Causal Agent of Maize Common Rust.</title>
        <authorList>
            <person name="Rochi L."/>
            <person name="Burguener G."/>
            <person name="Darino M."/>
            <person name="Turjanski A."/>
            <person name="Kreff E."/>
            <person name="Dieguez M.J."/>
            <person name="Sacco F."/>
        </authorList>
    </citation>
    <scope>NUCLEOTIDE SEQUENCE [LARGE SCALE GENOMIC DNA]</scope>
    <source>
        <strain evidence="2 3">RO10H11247</strain>
    </source>
</reference>
<protein>
    <submittedName>
        <fullName evidence="2">Uncharacterized protein</fullName>
    </submittedName>
</protein>
<gene>
    <name evidence="2" type="ORF">VP01_1610g1</name>
</gene>
<dbReference type="Proteomes" id="UP000037035">
    <property type="component" value="Unassembled WGS sequence"/>
</dbReference>
<name>A0A0L6VIZ3_9BASI</name>
<feature type="region of interest" description="Disordered" evidence="1">
    <location>
        <begin position="47"/>
        <end position="133"/>
    </location>
</feature>
<proteinExistence type="predicted"/>